<feature type="compositionally biased region" description="Low complexity" evidence="1">
    <location>
        <begin position="81"/>
        <end position="95"/>
    </location>
</feature>
<dbReference type="AlphaFoldDB" id="A0A6G1M7D3"/>
<dbReference type="Proteomes" id="UP000614610">
    <property type="component" value="Unassembled WGS sequence"/>
</dbReference>
<evidence type="ECO:0000256" key="2">
    <source>
        <dbReference type="SAM" id="Phobius"/>
    </source>
</evidence>
<dbReference type="EMBL" id="WIPF01000084">
    <property type="protein sequence ID" value="KAF3212168.1"/>
    <property type="molecule type" value="Genomic_DNA"/>
</dbReference>
<proteinExistence type="predicted"/>
<evidence type="ECO:0000313" key="6">
    <source>
        <dbReference type="Proteomes" id="UP000614610"/>
    </source>
</evidence>
<protein>
    <submittedName>
        <fullName evidence="3">Uncharacterized protein</fullName>
    </submittedName>
</protein>
<gene>
    <name evidence="4" type="ORF">TWF191_010580</name>
    <name evidence="3" type="ORF">TWF679_004717</name>
</gene>
<keyword evidence="2" id="KW-1133">Transmembrane helix</keyword>
<feature type="transmembrane region" description="Helical" evidence="2">
    <location>
        <begin position="160"/>
        <end position="183"/>
    </location>
</feature>
<evidence type="ECO:0000313" key="3">
    <source>
        <dbReference type="EMBL" id="KAF3196622.1"/>
    </source>
</evidence>
<feature type="region of interest" description="Disordered" evidence="1">
    <location>
        <begin position="127"/>
        <end position="154"/>
    </location>
</feature>
<evidence type="ECO:0000256" key="1">
    <source>
        <dbReference type="SAM" id="MobiDB-lite"/>
    </source>
</evidence>
<evidence type="ECO:0000313" key="4">
    <source>
        <dbReference type="EMBL" id="KAF3212168.1"/>
    </source>
</evidence>
<feature type="compositionally biased region" description="Polar residues" evidence="1">
    <location>
        <begin position="127"/>
        <end position="142"/>
    </location>
</feature>
<evidence type="ECO:0000313" key="5">
    <source>
        <dbReference type="Proteomes" id="UP000483672"/>
    </source>
</evidence>
<reference evidence="3 5" key="1">
    <citation type="submission" date="2019-06" db="EMBL/GenBank/DDBJ databases">
        <authorList>
            <person name="Palmer J.M."/>
        </authorList>
    </citation>
    <scope>NUCLEOTIDE SEQUENCE</scope>
    <source>
        <strain evidence="4 5">TWF191</strain>
        <strain evidence="3">TWF679</strain>
    </source>
</reference>
<accession>A0A6G1M7D3</accession>
<name>A0A6G1M7D3_ORBOL</name>
<keyword evidence="2" id="KW-0472">Membrane</keyword>
<comment type="caution">
    <text evidence="3">The sequence shown here is derived from an EMBL/GenBank/DDBJ whole genome shotgun (WGS) entry which is preliminary data.</text>
</comment>
<sequence length="265" mass="27643">MSFGVPTGENREEDALPTTFDFGPGFSTIDINTVIGSPTVTSSGRITSTTTLAETTTLAILTRSRGSAVIDASSTSLIRTTSEVTESTSTRSIPSTSPPPVTNIPSLPILPSIIIATGIQTTNTVTATGMSNPAASNSTDGLSSRPAEATPQQPRITPGAAVGIALIVTVVLVLLGFGIFRYLRQKRNQGLPPSTSKGGKGKGKSAQMATMPYMGNERGLEEGWESGSTIAPFTFDEPDRTGLGLRGIGEHRNSNASLTRLPIHR</sequence>
<feature type="region of interest" description="Disordered" evidence="1">
    <location>
        <begin position="81"/>
        <end position="102"/>
    </location>
</feature>
<organism evidence="3 6">
    <name type="scientific">Orbilia oligospora</name>
    <name type="common">Nematode-trapping fungus</name>
    <name type="synonym">Arthrobotrys oligospora</name>
    <dbReference type="NCBI Taxonomy" id="2813651"/>
    <lineage>
        <taxon>Eukaryota</taxon>
        <taxon>Fungi</taxon>
        <taxon>Dikarya</taxon>
        <taxon>Ascomycota</taxon>
        <taxon>Pezizomycotina</taxon>
        <taxon>Orbiliomycetes</taxon>
        <taxon>Orbiliales</taxon>
        <taxon>Orbiliaceae</taxon>
        <taxon>Orbilia</taxon>
    </lineage>
</organism>
<keyword evidence="2" id="KW-0812">Transmembrane</keyword>
<dbReference type="OrthoDB" id="5396776at2759"/>
<dbReference type="EMBL" id="WIWT01000212">
    <property type="protein sequence ID" value="KAF3196622.1"/>
    <property type="molecule type" value="Genomic_DNA"/>
</dbReference>
<dbReference type="Proteomes" id="UP000483672">
    <property type="component" value="Unassembled WGS sequence"/>
</dbReference>